<keyword evidence="7 8" id="KW-0472">Membrane</keyword>
<dbReference type="PROSITE" id="PS00211">
    <property type="entry name" value="ABC_TRANSPORTER_1"/>
    <property type="match status" value="1"/>
</dbReference>
<dbReference type="SMART" id="SM00382">
    <property type="entry name" value="AAA"/>
    <property type="match status" value="1"/>
</dbReference>
<dbReference type="SUPFAM" id="SSF52540">
    <property type="entry name" value="P-loop containing nucleoside triphosphate hydrolases"/>
    <property type="match status" value="1"/>
</dbReference>
<evidence type="ECO:0000259" key="9">
    <source>
        <dbReference type="PROSITE" id="PS50893"/>
    </source>
</evidence>
<keyword evidence="2 8" id="KW-0813">Transport</keyword>
<dbReference type="EC" id="7.-.-.-" evidence="8"/>
<comment type="subunit">
    <text evidence="8">Forms a stable energy-coupling factor (ECF) transporter complex composed of 2 membrane-embedded substrate-binding proteins (S component), 2 ATP-binding proteins (A component) and 2 transmembrane proteins (T component).</text>
</comment>
<feature type="domain" description="ABC transporter" evidence="9">
    <location>
        <begin position="3"/>
        <end position="245"/>
    </location>
</feature>
<dbReference type="PANTHER" id="PTHR43553:SF27">
    <property type="entry name" value="ENERGY-COUPLING FACTOR TRANSPORTER ATP-BINDING PROTEIN ECFA2"/>
    <property type="match status" value="1"/>
</dbReference>
<dbReference type="InterPro" id="IPR017871">
    <property type="entry name" value="ABC_transporter-like_CS"/>
</dbReference>
<dbReference type="EMBL" id="FNOP01000008">
    <property type="protein sequence ID" value="SDW89020.1"/>
    <property type="molecule type" value="Genomic_DNA"/>
</dbReference>
<keyword evidence="6" id="KW-1278">Translocase</keyword>
<evidence type="ECO:0000256" key="3">
    <source>
        <dbReference type="ARBA" id="ARBA00022475"/>
    </source>
</evidence>
<dbReference type="Pfam" id="PF00005">
    <property type="entry name" value="ABC_tran"/>
    <property type="match status" value="1"/>
</dbReference>
<comment type="subcellular location">
    <subcellularLocation>
        <location evidence="1 8">Cell membrane</location>
        <topology evidence="1 8">Peripheral membrane protein</topology>
    </subcellularLocation>
</comment>
<dbReference type="InterPro" id="IPR027417">
    <property type="entry name" value="P-loop_NTPase"/>
</dbReference>
<dbReference type="AlphaFoldDB" id="A0A1H2X825"/>
<gene>
    <name evidence="10" type="ORF">SAMN05216495_10824</name>
</gene>
<dbReference type="GO" id="GO:0042626">
    <property type="term" value="F:ATPase-coupled transmembrane transporter activity"/>
    <property type="evidence" value="ECO:0007669"/>
    <property type="project" value="TreeGrafter"/>
</dbReference>
<dbReference type="OMA" id="IGIVFQY"/>
<evidence type="ECO:0000256" key="2">
    <source>
        <dbReference type="ARBA" id="ARBA00022448"/>
    </source>
</evidence>
<dbReference type="RefSeq" id="WP_012937745.1">
    <property type="nucleotide sequence ID" value="NZ_CALAKB010000030.1"/>
</dbReference>
<comment type="similarity">
    <text evidence="8">Belongs to the ABC transporter superfamily. Energy-coupling factor EcfA family.</text>
</comment>
<protein>
    <recommendedName>
        <fullName evidence="8">Energy-coupling factor transporter ATP-binding protein EcfA2</fullName>
        <ecNumber evidence="8">7.-.-.-</ecNumber>
    </recommendedName>
</protein>
<evidence type="ECO:0000313" key="11">
    <source>
        <dbReference type="Proteomes" id="UP000182379"/>
    </source>
</evidence>
<keyword evidence="5 8" id="KW-0067">ATP-binding</keyword>
<dbReference type="InterPro" id="IPR030946">
    <property type="entry name" value="EcfA2"/>
</dbReference>
<dbReference type="CDD" id="cd03225">
    <property type="entry name" value="ABC_cobalt_CbiO_domain1"/>
    <property type="match status" value="1"/>
</dbReference>
<evidence type="ECO:0000256" key="1">
    <source>
        <dbReference type="ARBA" id="ARBA00004202"/>
    </source>
</evidence>
<dbReference type="PROSITE" id="PS50893">
    <property type="entry name" value="ABC_TRANSPORTER_2"/>
    <property type="match status" value="1"/>
</dbReference>
<evidence type="ECO:0000256" key="4">
    <source>
        <dbReference type="ARBA" id="ARBA00022741"/>
    </source>
</evidence>
<dbReference type="InterPro" id="IPR003439">
    <property type="entry name" value="ABC_transporter-like_ATP-bd"/>
</dbReference>
<evidence type="ECO:0000256" key="7">
    <source>
        <dbReference type="ARBA" id="ARBA00023136"/>
    </source>
</evidence>
<dbReference type="GeneID" id="78334103"/>
<dbReference type="GO" id="GO:0016887">
    <property type="term" value="F:ATP hydrolysis activity"/>
    <property type="evidence" value="ECO:0007669"/>
    <property type="project" value="InterPro"/>
</dbReference>
<comment type="function">
    <text evidence="8">ATP-binding (A) component of a common energy-coupling factor (ECF) ABC-transporter complex.</text>
</comment>
<dbReference type="GO" id="GO:0005524">
    <property type="term" value="F:ATP binding"/>
    <property type="evidence" value="ECO:0007669"/>
    <property type="project" value="UniProtKB-UniRule"/>
</dbReference>
<proteinExistence type="inferred from homology"/>
<dbReference type="NCBIfam" id="TIGR04521">
    <property type="entry name" value="ECF_ATPase_2"/>
    <property type="match status" value="1"/>
</dbReference>
<dbReference type="FunFam" id="3.40.50.300:FF:000224">
    <property type="entry name" value="Energy-coupling factor transporter ATP-binding protein EcfA"/>
    <property type="match status" value="1"/>
</dbReference>
<keyword evidence="4 8" id="KW-0547">Nucleotide-binding</keyword>
<dbReference type="Gene3D" id="3.40.50.300">
    <property type="entry name" value="P-loop containing nucleotide triphosphate hydrolases"/>
    <property type="match status" value="1"/>
</dbReference>
<dbReference type="InterPro" id="IPR050095">
    <property type="entry name" value="ECF_ABC_transporter_ATP-bd"/>
</dbReference>
<evidence type="ECO:0000256" key="6">
    <source>
        <dbReference type="ARBA" id="ARBA00022967"/>
    </source>
</evidence>
<reference evidence="10 11" key="1">
    <citation type="submission" date="2016-10" db="EMBL/GenBank/DDBJ databases">
        <authorList>
            <person name="Varghese N."/>
            <person name="Submissions S."/>
        </authorList>
    </citation>
    <scope>NUCLEOTIDE SEQUENCE [LARGE SCALE GENOMIC DNA]</scope>
    <source>
        <strain evidence="10 11">WCC6</strain>
    </source>
</reference>
<name>A0A1H2X825_ACIFE</name>
<comment type="caution">
    <text evidence="10">The sequence shown here is derived from an EMBL/GenBank/DDBJ whole genome shotgun (WGS) entry which is preliminary data.</text>
</comment>
<evidence type="ECO:0000256" key="5">
    <source>
        <dbReference type="ARBA" id="ARBA00022840"/>
    </source>
</evidence>
<evidence type="ECO:0000256" key="8">
    <source>
        <dbReference type="RuleBase" id="RU365104"/>
    </source>
</evidence>
<dbReference type="PANTHER" id="PTHR43553">
    <property type="entry name" value="HEAVY METAL TRANSPORTER"/>
    <property type="match status" value="1"/>
</dbReference>
<sequence>MSIQVDHISYTYMTHTSLEKKALDDVSFTLEKGEFVALIGHTGSGKSTLAEHLNGLLHPMAGKVLVDGVDLAAKTPEAKTARNRVGMVFQYPEHQLFAETIYEDIAFGPRNQGKSEPEVEEAVRSAMEFVDLDFDTFAQRSPFQLSGGQMRRVAIAGVVAMEPDYLIMDEPSAGLDPISRDSIFGQLRKIFEKRKMGVLLITHSMEEAAQYASRLLVMSDSRLQLDGPARELFTHEREKLESLSVDVPESVKLAEELRNQGLPIEGTPLTKEELIRAIDKAKGWKTC</sequence>
<dbReference type="GO" id="GO:0043190">
    <property type="term" value="C:ATP-binding cassette (ABC) transporter complex"/>
    <property type="evidence" value="ECO:0007669"/>
    <property type="project" value="TreeGrafter"/>
</dbReference>
<accession>A0A1H2X825</accession>
<keyword evidence="3 8" id="KW-1003">Cell membrane</keyword>
<dbReference type="Proteomes" id="UP000182379">
    <property type="component" value="Unassembled WGS sequence"/>
</dbReference>
<organism evidence="10 11">
    <name type="scientific">Acidaminococcus fermentans</name>
    <dbReference type="NCBI Taxonomy" id="905"/>
    <lineage>
        <taxon>Bacteria</taxon>
        <taxon>Bacillati</taxon>
        <taxon>Bacillota</taxon>
        <taxon>Negativicutes</taxon>
        <taxon>Acidaminococcales</taxon>
        <taxon>Acidaminococcaceae</taxon>
        <taxon>Acidaminococcus</taxon>
    </lineage>
</organism>
<dbReference type="InterPro" id="IPR015856">
    <property type="entry name" value="ABC_transpr_CbiO/EcfA_su"/>
</dbReference>
<evidence type="ECO:0000313" key="10">
    <source>
        <dbReference type="EMBL" id="SDW89020.1"/>
    </source>
</evidence>
<dbReference type="InterPro" id="IPR003593">
    <property type="entry name" value="AAA+_ATPase"/>
</dbReference>